<sequence>MKSKNNIHTLAHQYVVNDPLHQLFDAVNAISVQGYDEQRRVIYWNKGSEVLYGYTKDEATGKKLEDLIIPSGLREAVVDGHGNWINNGIEIPAAELTLRDKNNNDVSVFSSHVMFINQYGIKQMYCIDIDLTDVKQAQEQAMFREEMLETIFEAIPDLFFVMQEDGKILDYQASSSSSSSNLYALPQQFIGSSMFDLLPDDVSSKFRKYISQALSQKQMVSFQYELTMPLGAVYFEARINHVSQYQQVMVIIRDITEQHKAEELIRKQAYYDNLTSLPNRFLALDRLSHMLLEAQRNKGQVAVLFIDLDNFKKVNDSFGHELGDKLLVKSAARLQQVIRKEDTIGRLGGDEFIVLLRGINSHYNAIDIAEKLLKSFTSPFKIEGRELVLTMSIGVAMFPENGDTASDLLRNADTAMYQAKALGRNSYSFFTPQMNVVIQRRLAIEEQMQGALQRNEFELHYQPQLDVKNKHVTGAEALLRWYNPVLGNIPPDEFIPIAEHNGLIIPIGKFVIKQALQLLKKWQNQCLNKGQHHKYTMAVNLSPSQFRDTALLSFIKDTLSELDVNAKYLELEITEGVLMNAKLNINDTLQEITKLGIKLSMDDFGTGYSSLSYLRQYPFNVLKIDRIFINGITSKKEDCNLVKATIAMSHSLGLTVVAEGVETKEQLVLLGELNCDFVQGYYFSKPLPEELLLDFPPTFL</sequence>
<evidence type="ECO:0000259" key="4">
    <source>
        <dbReference type="PROSITE" id="PS50887"/>
    </source>
</evidence>
<dbReference type="Pfam" id="PF00990">
    <property type="entry name" value="GGDEF"/>
    <property type="match status" value="1"/>
</dbReference>
<dbReference type="NCBIfam" id="TIGR00254">
    <property type="entry name" value="GGDEF"/>
    <property type="match status" value="1"/>
</dbReference>
<reference evidence="5 6" key="1">
    <citation type="submission" date="2015-03" db="EMBL/GenBank/DDBJ databases">
        <authorList>
            <person name="Murphy D."/>
        </authorList>
    </citation>
    <scope>NUCLEOTIDE SEQUENCE [LARGE SCALE GENOMIC DNA]</scope>
    <source>
        <strain evidence="5 6">KMM 520</strain>
    </source>
</reference>
<dbReference type="PANTHER" id="PTHR44757:SF2">
    <property type="entry name" value="BIOFILM ARCHITECTURE MAINTENANCE PROTEIN MBAA"/>
    <property type="match status" value="1"/>
</dbReference>
<dbReference type="PROSITE" id="PS50883">
    <property type="entry name" value="EAL"/>
    <property type="match status" value="1"/>
</dbReference>
<dbReference type="Pfam" id="PF08448">
    <property type="entry name" value="PAS_4"/>
    <property type="match status" value="1"/>
</dbReference>
<dbReference type="GO" id="GO:0003824">
    <property type="term" value="F:catalytic activity"/>
    <property type="evidence" value="ECO:0007669"/>
    <property type="project" value="UniProtKB-ARBA"/>
</dbReference>
<dbReference type="PROSITE" id="PS50112">
    <property type="entry name" value="PAS"/>
    <property type="match status" value="2"/>
</dbReference>
<dbReference type="CDD" id="cd00130">
    <property type="entry name" value="PAS"/>
    <property type="match status" value="2"/>
</dbReference>
<organism evidence="5">
    <name type="scientific">Pseudoalteromonas translucida KMM 520</name>
    <dbReference type="NCBI Taxonomy" id="1315283"/>
    <lineage>
        <taxon>Bacteria</taxon>
        <taxon>Pseudomonadati</taxon>
        <taxon>Pseudomonadota</taxon>
        <taxon>Gammaproteobacteria</taxon>
        <taxon>Alteromonadales</taxon>
        <taxon>Pseudoalteromonadaceae</taxon>
        <taxon>Pseudoalteromonas</taxon>
    </lineage>
</organism>
<dbReference type="Pfam" id="PF00563">
    <property type="entry name" value="EAL"/>
    <property type="match status" value="1"/>
</dbReference>
<dbReference type="FunFam" id="3.30.70.270:FF:000001">
    <property type="entry name" value="Diguanylate cyclase domain protein"/>
    <property type="match status" value="1"/>
</dbReference>
<dbReference type="InterPro" id="IPR001633">
    <property type="entry name" value="EAL_dom"/>
</dbReference>
<name>A0A0U2XCY6_9GAMM</name>
<dbReference type="PROSITE" id="PS50887">
    <property type="entry name" value="GGDEF"/>
    <property type="match status" value="1"/>
</dbReference>
<dbReference type="SMART" id="SM00091">
    <property type="entry name" value="PAS"/>
    <property type="match status" value="2"/>
</dbReference>
<dbReference type="PATRIC" id="fig|1315283.4.peg.3708"/>
<dbReference type="Proteomes" id="UP000065261">
    <property type="component" value="Chromosome II"/>
</dbReference>
<proteinExistence type="predicted"/>
<dbReference type="InterPro" id="IPR043128">
    <property type="entry name" value="Rev_trsase/Diguanyl_cyclase"/>
</dbReference>
<evidence type="ECO:0000313" key="5">
    <source>
        <dbReference type="EMBL" id="ALS35118.1"/>
    </source>
</evidence>
<dbReference type="InterPro" id="IPR000014">
    <property type="entry name" value="PAS"/>
</dbReference>
<dbReference type="KEGG" id="ptn:PTRA_b0677"/>
<dbReference type="CDD" id="cd01948">
    <property type="entry name" value="EAL"/>
    <property type="match status" value="1"/>
</dbReference>
<dbReference type="SUPFAM" id="SSF55785">
    <property type="entry name" value="PYP-like sensor domain (PAS domain)"/>
    <property type="match status" value="2"/>
</dbReference>
<dbReference type="InterPro" id="IPR052155">
    <property type="entry name" value="Biofilm_reg_signaling"/>
</dbReference>
<evidence type="ECO:0000256" key="1">
    <source>
        <dbReference type="ARBA" id="ARBA00001946"/>
    </source>
</evidence>
<dbReference type="SMART" id="SM00052">
    <property type="entry name" value="EAL"/>
    <property type="match status" value="1"/>
</dbReference>
<dbReference type="PANTHER" id="PTHR44757">
    <property type="entry name" value="DIGUANYLATE CYCLASE DGCP"/>
    <property type="match status" value="1"/>
</dbReference>
<dbReference type="CDD" id="cd01949">
    <property type="entry name" value="GGDEF"/>
    <property type="match status" value="1"/>
</dbReference>
<feature type="domain" description="PAS" evidence="2">
    <location>
        <begin position="144"/>
        <end position="217"/>
    </location>
</feature>
<dbReference type="EMBL" id="CP011035">
    <property type="protein sequence ID" value="ALS35118.1"/>
    <property type="molecule type" value="Genomic_DNA"/>
</dbReference>
<evidence type="ECO:0000259" key="2">
    <source>
        <dbReference type="PROSITE" id="PS50112"/>
    </source>
</evidence>
<dbReference type="SUPFAM" id="SSF141868">
    <property type="entry name" value="EAL domain-like"/>
    <property type="match status" value="1"/>
</dbReference>
<feature type="domain" description="PAS" evidence="2">
    <location>
        <begin position="36"/>
        <end position="71"/>
    </location>
</feature>
<gene>
    <name evidence="5" type="ORF">PTRA_b0677</name>
</gene>
<dbReference type="InterPro" id="IPR035965">
    <property type="entry name" value="PAS-like_dom_sf"/>
</dbReference>
<dbReference type="RefSeq" id="WP_058375061.1">
    <property type="nucleotide sequence ID" value="NZ_CP011035.1"/>
</dbReference>
<dbReference type="Gene3D" id="3.30.450.20">
    <property type="entry name" value="PAS domain"/>
    <property type="match status" value="2"/>
</dbReference>
<accession>A0A0U2XCY6</accession>
<dbReference type="InterPro" id="IPR029787">
    <property type="entry name" value="Nucleotide_cyclase"/>
</dbReference>
<comment type="cofactor">
    <cofactor evidence="1">
        <name>Mg(2+)</name>
        <dbReference type="ChEBI" id="CHEBI:18420"/>
    </cofactor>
</comment>
<dbReference type="InterPro" id="IPR000160">
    <property type="entry name" value="GGDEF_dom"/>
</dbReference>
<dbReference type="SMART" id="SM00267">
    <property type="entry name" value="GGDEF"/>
    <property type="match status" value="1"/>
</dbReference>
<feature type="domain" description="EAL" evidence="3">
    <location>
        <begin position="441"/>
        <end position="700"/>
    </location>
</feature>
<dbReference type="OrthoDB" id="1316910at2"/>
<dbReference type="InterPro" id="IPR013656">
    <property type="entry name" value="PAS_4"/>
</dbReference>
<dbReference type="SUPFAM" id="SSF55073">
    <property type="entry name" value="Nucleotide cyclase"/>
    <property type="match status" value="1"/>
</dbReference>
<evidence type="ECO:0000313" key="6">
    <source>
        <dbReference type="Proteomes" id="UP000065261"/>
    </source>
</evidence>
<dbReference type="Gene3D" id="3.30.70.270">
    <property type="match status" value="1"/>
</dbReference>
<evidence type="ECO:0000259" key="3">
    <source>
        <dbReference type="PROSITE" id="PS50883"/>
    </source>
</evidence>
<dbReference type="Gene3D" id="3.20.20.450">
    <property type="entry name" value="EAL domain"/>
    <property type="match status" value="1"/>
</dbReference>
<dbReference type="NCBIfam" id="TIGR00229">
    <property type="entry name" value="sensory_box"/>
    <property type="match status" value="2"/>
</dbReference>
<protein>
    <submittedName>
        <fullName evidence="5">Uncharacterized protein</fullName>
    </submittedName>
</protein>
<dbReference type="AlphaFoldDB" id="A0A0U2XCY6"/>
<dbReference type="Pfam" id="PF13426">
    <property type="entry name" value="PAS_9"/>
    <property type="match status" value="1"/>
</dbReference>
<feature type="domain" description="GGDEF" evidence="4">
    <location>
        <begin position="299"/>
        <end position="432"/>
    </location>
</feature>
<dbReference type="InterPro" id="IPR035919">
    <property type="entry name" value="EAL_sf"/>
</dbReference>